<evidence type="ECO:0000313" key="7">
    <source>
        <dbReference type="EMBL" id="PIE24569.1"/>
    </source>
</evidence>
<dbReference type="Proteomes" id="UP000243469">
    <property type="component" value="Unassembled WGS sequence"/>
</dbReference>
<keyword evidence="5" id="KW-0143">Chaperone</keyword>
<organism evidence="7 8">
    <name type="scientific">Neptuniibacter caesariensis</name>
    <dbReference type="NCBI Taxonomy" id="207954"/>
    <lineage>
        <taxon>Bacteria</taxon>
        <taxon>Pseudomonadati</taxon>
        <taxon>Pseudomonadota</taxon>
        <taxon>Gammaproteobacteria</taxon>
        <taxon>Oceanospirillales</taxon>
        <taxon>Oceanospirillaceae</taxon>
        <taxon>Neptuniibacter</taxon>
    </lineage>
</organism>
<evidence type="ECO:0000256" key="3">
    <source>
        <dbReference type="ARBA" id="ARBA00022490"/>
    </source>
</evidence>
<evidence type="ECO:0000256" key="1">
    <source>
        <dbReference type="ARBA" id="ARBA00004514"/>
    </source>
</evidence>
<evidence type="ECO:0000256" key="4">
    <source>
        <dbReference type="ARBA" id="ARBA00022795"/>
    </source>
</evidence>
<dbReference type="InterPro" id="IPR003713">
    <property type="entry name" value="FliS"/>
</dbReference>
<proteinExistence type="inferred from homology"/>
<gene>
    <name evidence="7" type="primary">fliS</name>
    <name evidence="7" type="ORF">CSA60_03220</name>
</gene>
<dbReference type="STRING" id="207954.MED92_17052"/>
<comment type="similarity">
    <text evidence="2 6">Belongs to the FliS family.</text>
</comment>
<dbReference type="GO" id="GO:0071973">
    <property type="term" value="P:bacterial-type flagellum-dependent cell motility"/>
    <property type="evidence" value="ECO:0007669"/>
    <property type="project" value="TreeGrafter"/>
</dbReference>
<evidence type="ECO:0000256" key="5">
    <source>
        <dbReference type="ARBA" id="ARBA00023186"/>
    </source>
</evidence>
<comment type="subcellular location">
    <subcellularLocation>
        <location evidence="1 6">Cytoplasm</location>
        <location evidence="1 6">Cytosol</location>
    </subcellularLocation>
</comment>
<dbReference type="PANTHER" id="PTHR34773">
    <property type="entry name" value="FLAGELLAR SECRETION CHAPERONE FLIS"/>
    <property type="match status" value="1"/>
</dbReference>
<evidence type="ECO:0000256" key="6">
    <source>
        <dbReference type="PIRNR" id="PIRNR039090"/>
    </source>
</evidence>
<keyword evidence="4 6" id="KW-1005">Bacterial flagellum biogenesis</keyword>
<dbReference type="GO" id="GO:0005829">
    <property type="term" value="C:cytosol"/>
    <property type="evidence" value="ECO:0007669"/>
    <property type="project" value="UniProtKB-SubCell"/>
</dbReference>
<keyword evidence="7" id="KW-0966">Cell projection</keyword>
<dbReference type="Gene3D" id="1.20.120.340">
    <property type="entry name" value="Flagellar protein FliS"/>
    <property type="match status" value="1"/>
</dbReference>
<dbReference type="CDD" id="cd16098">
    <property type="entry name" value="FliS"/>
    <property type="match status" value="1"/>
</dbReference>
<dbReference type="GO" id="GO:0044780">
    <property type="term" value="P:bacterial-type flagellum assembly"/>
    <property type="evidence" value="ECO:0007669"/>
    <property type="project" value="InterPro"/>
</dbReference>
<keyword evidence="7" id="KW-0282">Flagellum</keyword>
<keyword evidence="3 6" id="KW-0963">Cytoplasm</keyword>
<comment type="caution">
    <text evidence="7">The sequence shown here is derived from an EMBL/GenBank/DDBJ whole genome shotgun (WGS) entry which is preliminary data.</text>
</comment>
<name>A0A2G6JPW3_NEPCE</name>
<dbReference type="PANTHER" id="PTHR34773:SF1">
    <property type="entry name" value="FLAGELLAR SECRETION CHAPERONE FLIS"/>
    <property type="match status" value="1"/>
</dbReference>
<evidence type="ECO:0000256" key="2">
    <source>
        <dbReference type="ARBA" id="ARBA00008787"/>
    </source>
</evidence>
<accession>A0A2G6JPW3</accession>
<dbReference type="SUPFAM" id="SSF101116">
    <property type="entry name" value="Flagellar export chaperone FliS"/>
    <property type="match status" value="1"/>
</dbReference>
<dbReference type="EMBL" id="PDSH01000016">
    <property type="protein sequence ID" value="PIE24569.1"/>
    <property type="molecule type" value="Genomic_DNA"/>
</dbReference>
<dbReference type="AlphaFoldDB" id="A0A2G6JPW3"/>
<dbReference type="PIRSF" id="PIRSF039090">
    <property type="entry name" value="Flis"/>
    <property type="match status" value="1"/>
</dbReference>
<dbReference type="InterPro" id="IPR036584">
    <property type="entry name" value="FliS_sf"/>
</dbReference>
<sequence>MSVNINALKQYQNVDLRATVETASPHKLIAMLLDGAMGALAKSKGAIERNEIEERTEHLNKASEIVVGLKGCLDLEQGGEIAANLDALYDYMLRTMMQANSQNDVNKVQEVMDLMLEIKQGWAEMPNEIQIGEQ</sequence>
<keyword evidence="7" id="KW-0969">Cilium</keyword>
<reference evidence="7 8" key="1">
    <citation type="submission" date="2017-10" db="EMBL/GenBank/DDBJ databases">
        <title>Novel microbial diversity and functional potential in the marine mammal oral microbiome.</title>
        <authorList>
            <person name="Dudek N.K."/>
            <person name="Sun C.L."/>
            <person name="Burstein D."/>
            <person name="Kantor R.S."/>
            <person name="Aliaga Goltsman D.S."/>
            <person name="Bik E.M."/>
            <person name="Thomas B.C."/>
            <person name="Banfield J.F."/>
            <person name="Relman D.A."/>
        </authorList>
    </citation>
    <scope>NUCLEOTIDE SEQUENCE [LARGE SCALE GENOMIC DNA]</scope>
    <source>
        <strain evidence="7">DOLJORAL78_47_21</strain>
    </source>
</reference>
<evidence type="ECO:0000313" key="8">
    <source>
        <dbReference type="Proteomes" id="UP000243469"/>
    </source>
</evidence>
<protein>
    <recommendedName>
        <fullName evidence="6">Flagellar secretion chaperone FliS</fullName>
    </recommendedName>
</protein>
<dbReference type="NCBIfam" id="TIGR00208">
    <property type="entry name" value="fliS"/>
    <property type="match status" value="1"/>
</dbReference>
<dbReference type="Pfam" id="PF02561">
    <property type="entry name" value="FliS"/>
    <property type="match status" value="1"/>
</dbReference>